<keyword evidence="4" id="KW-1185">Reference proteome</keyword>
<keyword evidence="2" id="KW-0732">Signal</keyword>
<dbReference type="EMBL" id="BAZW01000017">
    <property type="protein sequence ID" value="GAO30058.1"/>
    <property type="molecule type" value="Genomic_DNA"/>
</dbReference>
<name>A0A0E9LXN2_9BACT</name>
<feature type="chain" id="PRO_5002428426" evidence="2">
    <location>
        <begin position="20"/>
        <end position="159"/>
    </location>
</feature>
<protein>
    <submittedName>
        <fullName evidence="3">Uncharacterized protein</fullName>
    </submittedName>
</protein>
<dbReference type="RefSeq" id="WP_062124793.1">
    <property type="nucleotide sequence ID" value="NZ_BAZW01000017.1"/>
</dbReference>
<feature type="signal peptide" evidence="2">
    <location>
        <begin position="1"/>
        <end position="19"/>
    </location>
</feature>
<comment type="caution">
    <text evidence="3">The sequence shown here is derived from an EMBL/GenBank/DDBJ whole genome shotgun (WGS) entry which is preliminary data.</text>
</comment>
<feature type="region of interest" description="Disordered" evidence="1">
    <location>
        <begin position="138"/>
        <end position="159"/>
    </location>
</feature>
<gene>
    <name evidence="3" type="ORF">JCM15548_12303</name>
</gene>
<accession>A0A0E9LXN2</accession>
<evidence type="ECO:0000313" key="4">
    <source>
        <dbReference type="Proteomes" id="UP000032900"/>
    </source>
</evidence>
<sequence length="159" mass="17775">MRLFFLVLLLQGCSLYAQFSDNFSDGDFVKNPEWLGLSDWFIVDEAPSSLRLNAPAEAGTAFLFTASQSMEAAIWQFSFRMGFNPSSANYARVYLAADGTDLAQLHAAFYVVLGSSDDHVSLWQVKNGQHERLIKGEAGRLNSSHPEGRVRVTRHREGR</sequence>
<dbReference type="STRING" id="1236989.JCM15548_12303"/>
<evidence type="ECO:0000256" key="2">
    <source>
        <dbReference type="SAM" id="SignalP"/>
    </source>
</evidence>
<evidence type="ECO:0000256" key="1">
    <source>
        <dbReference type="SAM" id="MobiDB-lite"/>
    </source>
</evidence>
<dbReference type="OrthoDB" id="9758406at2"/>
<organism evidence="3 4">
    <name type="scientific">Geofilum rubicundum JCM 15548</name>
    <dbReference type="NCBI Taxonomy" id="1236989"/>
    <lineage>
        <taxon>Bacteria</taxon>
        <taxon>Pseudomonadati</taxon>
        <taxon>Bacteroidota</taxon>
        <taxon>Bacteroidia</taxon>
        <taxon>Marinilabiliales</taxon>
        <taxon>Marinilabiliaceae</taxon>
        <taxon>Geofilum</taxon>
    </lineage>
</organism>
<reference evidence="3 4" key="1">
    <citation type="journal article" date="2015" name="Microbes Environ.">
        <title>Distribution and evolution of nitrogen fixation genes in the phylum bacteroidetes.</title>
        <authorList>
            <person name="Inoue J."/>
            <person name="Oshima K."/>
            <person name="Suda W."/>
            <person name="Sakamoto M."/>
            <person name="Iino T."/>
            <person name="Noda S."/>
            <person name="Hongoh Y."/>
            <person name="Hattori M."/>
            <person name="Ohkuma M."/>
        </authorList>
    </citation>
    <scope>NUCLEOTIDE SEQUENCE [LARGE SCALE GENOMIC DNA]</scope>
    <source>
        <strain evidence="3">JCM 15548</strain>
    </source>
</reference>
<dbReference type="AlphaFoldDB" id="A0A0E9LXN2"/>
<evidence type="ECO:0000313" key="3">
    <source>
        <dbReference type="EMBL" id="GAO30058.1"/>
    </source>
</evidence>
<dbReference type="Proteomes" id="UP000032900">
    <property type="component" value="Unassembled WGS sequence"/>
</dbReference>
<proteinExistence type="predicted"/>